<reference evidence="4" key="1">
    <citation type="journal article" date="2017" name="Front. Cell. Infect. Microbiol.">
        <title>The Distinct Transcriptional Response of the Midgut of Amblyomma sculptum and Amblyomma aureolatum Ticks to Rickettsia rickettsii Correlates to Their Differences in Susceptibility to Infection.</title>
        <authorList>
            <person name="Martins L.A."/>
            <person name="Galletti M.F.B.M."/>
            <person name="Ribeiro J.M."/>
            <person name="Fujita A."/>
            <person name="Costa F.B."/>
            <person name="Labruna M.B."/>
            <person name="Daffre S."/>
            <person name="Fogaca A.C."/>
        </authorList>
    </citation>
    <scope>NUCLEOTIDE SEQUENCE</scope>
</reference>
<dbReference type="InterPro" id="IPR007125">
    <property type="entry name" value="H2A/H2B/H3"/>
</dbReference>
<sequence length="134" mass="14915">PKAKAVGRLGRRQTSGPQAPFGSPRKQGAPRRQVGYRVLREITRYQCSTEPLIPRLPFARTVREILWQVAGNDYRMQKLALQALHEAGEAVIVALLEGSNMLAQHARRVTVMNRDLATLLALIKGYGSLQRCLA</sequence>
<dbReference type="SUPFAM" id="SSF47113">
    <property type="entry name" value="Histone-fold"/>
    <property type="match status" value="1"/>
</dbReference>
<dbReference type="EMBL" id="GFAC01006505">
    <property type="protein sequence ID" value="JAT92683.1"/>
    <property type="molecule type" value="mRNA"/>
</dbReference>
<dbReference type="GO" id="GO:0046982">
    <property type="term" value="F:protein heterodimerization activity"/>
    <property type="evidence" value="ECO:0007669"/>
    <property type="project" value="InterPro"/>
</dbReference>
<name>A0A1E1X081_9ACAR</name>
<dbReference type="Pfam" id="PF00125">
    <property type="entry name" value="Histone"/>
    <property type="match status" value="1"/>
</dbReference>
<accession>A0A1E1X081</accession>
<dbReference type="CDD" id="cd22911">
    <property type="entry name" value="HFD_H3"/>
    <property type="match status" value="1"/>
</dbReference>
<evidence type="ECO:0000256" key="1">
    <source>
        <dbReference type="ARBA" id="ARBA00010343"/>
    </source>
</evidence>
<dbReference type="GO" id="GO:0000786">
    <property type="term" value="C:nucleosome"/>
    <property type="evidence" value="ECO:0007669"/>
    <property type="project" value="InterPro"/>
</dbReference>
<dbReference type="SMART" id="SM00428">
    <property type="entry name" value="H3"/>
    <property type="match status" value="1"/>
</dbReference>
<organism evidence="4">
    <name type="scientific">Amblyomma aureolatum</name>
    <dbReference type="NCBI Taxonomy" id="187763"/>
    <lineage>
        <taxon>Eukaryota</taxon>
        <taxon>Metazoa</taxon>
        <taxon>Ecdysozoa</taxon>
        <taxon>Arthropoda</taxon>
        <taxon>Chelicerata</taxon>
        <taxon>Arachnida</taxon>
        <taxon>Acari</taxon>
        <taxon>Parasitiformes</taxon>
        <taxon>Ixodida</taxon>
        <taxon>Ixodoidea</taxon>
        <taxon>Ixodidae</taxon>
        <taxon>Amblyomminae</taxon>
        <taxon>Amblyomma</taxon>
    </lineage>
</organism>
<dbReference type="InterPro" id="IPR000164">
    <property type="entry name" value="Histone_H3/CENP-A"/>
</dbReference>
<evidence type="ECO:0000256" key="2">
    <source>
        <dbReference type="SAM" id="MobiDB-lite"/>
    </source>
</evidence>
<dbReference type="GO" id="GO:0003677">
    <property type="term" value="F:DNA binding"/>
    <property type="evidence" value="ECO:0007669"/>
    <property type="project" value="InterPro"/>
</dbReference>
<protein>
    <submittedName>
        <fullName evidence="4">Putative histone H3</fullName>
    </submittedName>
</protein>
<dbReference type="AlphaFoldDB" id="A0A1E1X081"/>
<feature type="domain" description="Core Histone H2A/H2B/H3" evidence="3">
    <location>
        <begin position="38"/>
        <end position="118"/>
    </location>
</feature>
<feature type="region of interest" description="Disordered" evidence="2">
    <location>
        <begin position="1"/>
        <end position="31"/>
    </location>
</feature>
<dbReference type="PANTHER" id="PTHR45810">
    <property type="entry name" value="HISTONE H3.2"/>
    <property type="match status" value="1"/>
</dbReference>
<dbReference type="GO" id="GO:0030527">
    <property type="term" value="F:structural constituent of chromatin"/>
    <property type="evidence" value="ECO:0007669"/>
    <property type="project" value="InterPro"/>
</dbReference>
<proteinExistence type="evidence at transcript level"/>
<evidence type="ECO:0000259" key="3">
    <source>
        <dbReference type="Pfam" id="PF00125"/>
    </source>
</evidence>
<dbReference type="PANTHER" id="PTHR45810:SF1">
    <property type="entry name" value="HISTONE H3-LIKE CENTROMERIC PROTEIN A"/>
    <property type="match status" value="1"/>
</dbReference>
<dbReference type="InterPro" id="IPR009072">
    <property type="entry name" value="Histone-fold"/>
</dbReference>
<evidence type="ECO:0000313" key="4">
    <source>
        <dbReference type="EMBL" id="JAT92683.1"/>
    </source>
</evidence>
<feature type="compositionally biased region" description="Basic residues" evidence="2">
    <location>
        <begin position="1"/>
        <end position="11"/>
    </location>
</feature>
<dbReference type="Gene3D" id="1.10.20.10">
    <property type="entry name" value="Histone, subunit A"/>
    <property type="match status" value="1"/>
</dbReference>
<comment type="similarity">
    <text evidence="1">Belongs to the histone H3 family.</text>
</comment>
<feature type="non-terminal residue" evidence="4">
    <location>
        <position position="1"/>
    </location>
</feature>